<dbReference type="Pfam" id="PF20150">
    <property type="entry name" value="2EXR"/>
    <property type="match status" value="1"/>
</dbReference>
<dbReference type="VEuPathDB" id="FungiDB:CH63R_03280"/>
<dbReference type="EMBL" id="LTAN01000002">
    <property type="protein sequence ID" value="OBR14554.1"/>
    <property type="molecule type" value="Genomic_DNA"/>
</dbReference>
<evidence type="ECO:0000256" key="1">
    <source>
        <dbReference type="SAM" id="MobiDB-lite"/>
    </source>
</evidence>
<dbReference type="GeneID" id="28862362"/>
<keyword evidence="4" id="KW-1185">Reference proteome</keyword>
<comment type="caution">
    <text evidence="3">The sequence shown here is derived from an EMBL/GenBank/DDBJ whole genome shotgun (WGS) entry which is preliminary data.</text>
</comment>
<feature type="region of interest" description="Disordered" evidence="1">
    <location>
        <begin position="72"/>
        <end position="108"/>
    </location>
</feature>
<evidence type="ECO:0000313" key="4">
    <source>
        <dbReference type="Proteomes" id="UP000092177"/>
    </source>
</evidence>
<dbReference type="OrthoDB" id="4805130at2759"/>
<evidence type="ECO:0000259" key="2">
    <source>
        <dbReference type="Pfam" id="PF20150"/>
    </source>
</evidence>
<protein>
    <recommendedName>
        <fullName evidence="2">2EXR domain-containing protein</fullName>
    </recommendedName>
</protein>
<evidence type="ECO:0000313" key="3">
    <source>
        <dbReference type="EMBL" id="OBR14554.1"/>
    </source>
</evidence>
<name>A0A1B7YRH6_COLHI</name>
<organism evidence="3 4">
    <name type="scientific">Colletotrichum higginsianum (strain IMI 349063)</name>
    <name type="common">Crucifer anthracnose fungus</name>
    <dbReference type="NCBI Taxonomy" id="759273"/>
    <lineage>
        <taxon>Eukaryota</taxon>
        <taxon>Fungi</taxon>
        <taxon>Dikarya</taxon>
        <taxon>Ascomycota</taxon>
        <taxon>Pezizomycotina</taxon>
        <taxon>Sordariomycetes</taxon>
        <taxon>Hypocreomycetidae</taxon>
        <taxon>Glomerellales</taxon>
        <taxon>Glomerellaceae</taxon>
        <taxon>Colletotrichum</taxon>
        <taxon>Colletotrichum destructivum species complex</taxon>
    </lineage>
</organism>
<gene>
    <name evidence="3" type="ORF">CH63R_03280</name>
</gene>
<reference evidence="4" key="1">
    <citation type="journal article" date="2017" name="BMC Genomics">
        <title>Gapless genome assembly of Colletotrichum higginsianum reveals chromosome structure and association of transposable elements with secondary metabolite gene clusters.</title>
        <authorList>
            <person name="Dallery J.-F."/>
            <person name="Lapalu N."/>
            <person name="Zampounis A."/>
            <person name="Pigne S."/>
            <person name="Luyten I."/>
            <person name="Amselem J."/>
            <person name="Wittenberg A.H.J."/>
            <person name="Zhou S."/>
            <person name="de Queiroz M.V."/>
            <person name="Robin G.P."/>
            <person name="Auger A."/>
            <person name="Hainaut M."/>
            <person name="Henrissat B."/>
            <person name="Kim K.-T."/>
            <person name="Lee Y.-H."/>
            <person name="Lespinet O."/>
            <person name="Schwartz D.C."/>
            <person name="Thon M.R."/>
            <person name="O'Connell R.J."/>
        </authorList>
    </citation>
    <scope>NUCLEOTIDE SEQUENCE [LARGE SCALE GENOMIC DNA]</scope>
    <source>
        <strain evidence="4">IMI 349063</strain>
    </source>
</reference>
<dbReference type="Proteomes" id="UP000092177">
    <property type="component" value="Chromosome 2"/>
</dbReference>
<feature type="region of interest" description="Disordered" evidence="1">
    <location>
        <begin position="1"/>
        <end position="30"/>
    </location>
</feature>
<dbReference type="KEGG" id="chig:CH63R_03280"/>
<dbReference type="InterPro" id="IPR045518">
    <property type="entry name" value="2EXR"/>
</dbReference>
<proteinExistence type="predicted"/>
<feature type="compositionally biased region" description="Acidic residues" evidence="1">
    <location>
        <begin position="11"/>
        <end position="24"/>
    </location>
</feature>
<sequence>MAELVPSETSVSDEDELDPGEESEPEFKDNFEITIDEGNRERWPDIVLQARRHMRCHPYHWQRHRRPGITCFLRESPSSSEGSDEDNNNNNNNNAHPSTPVEPARPRFHPFTRLPKELRDHILLTTVDPVTVEGDVRIDLEWRRGPQAHFRQHLIRNFAAIPLYAVSRETRALATASFGAPDPRTFPLSPARDAVGLVWDGSTSAKTWRTTGDDHREAGPVVSAARRGCPSREWAMPRSLCQRVRRVVVDGRHARFDDGGKGPWGLVFGLVRDYFAEVGVLRLRMWDLDDEGFEGTRGAGPEEALYRVDQMDFFDRLEEASGDGRTVPFPMLRTLRIVPELDFRRKRRMLFRKVRGSHFLVARDDETPTAGP</sequence>
<feature type="domain" description="2EXR" evidence="2">
    <location>
        <begin position="108"/>
        <end position="194"/>
    </location>
</feature>
<dbReference type="RefSeq" id="XP_018163071.1">
    <property type="nucleotide sequence ID" value="XM_018298255.1"/>
</dbReference>
<dbReference type="AlphaFoldDB" id="A0A1B7YRH6"/>
<accession>A0A1B7YRH6</accession>